<comment type="caution">
    <text evidence="1">The sequence shown here is derived from an EMBL/GenBank/DDBJ whole genome shotgun (WGS) entry which is preliminary data.</text>
</comment>
<sequence length="98" mass="11272">MFVLRVHFNSESICSLYKGGAAVALRRWEFVTLSHFGFEDVEESKTAVTRFMDYQVSWFVSKVFHNENGALLGPQGFDLDRGKNHSLHLFLLMTKSQL</sequence>
<evidence type="ECO:0000313" key="2">
    <source>
        <dbReference type="Proteomes" id="UP000887116"/>
    </source>
</evidence>
<gene>
    <name evidence="1" type="ORF">TNCT_366011</name>
</gene>
<proteinExistence type="predicted"/>
<evidence type="ECO:0000313" key="1">
    <source>
        <dbReference type="EMBL" id="GFR22997.1"/>
    </source>
</evidence>
<keyword evidence="2" id="KW-1185">Reference proteome</keyword>
<dbReference type="EMBL" id="BMAO01038164">
    <property type="protein sequence ID" value="GFR22997.1"/>
    <property type="molecule type" value="Genomic_DNA"/>
</dbReference>
<organism evidence="1 2">
    <name type="scientific">Trichonephila clavata</name>
    <name type="common">Joro spider</name>
    <name type="synonym">Nephila clavata</name>
    <dbReference type="NCBI Taxonomy" id="2740835"/>
    <lineage>
        <taxon>Eukaryota</taxon>
        <taxon>Metazoa</taxon>
        <taxon>Ecdysozoa</taxon>
        <taxon>Arthropoda</taxon>
        <taxon>Chelicerata</taxon>
        <taxon>Arachnida</taxon>
        <taxon>Araneae</taxon>
        <taxon>Araneomorphae</taxon>
        <taxon>Entelegynae</taxon>
        <taxon>Araneoidea</taxon>
        <taxon>Nephilidae</taxon>
        <taxon>Trichonephila</taxon>
    </lineage>
</organism>
<dbReference type="Proteomes" id="UP000887116">
    <property type="component" value="Unassembled WGS sequence"/>
</dbReference>
<accession>A0A8X6HFU3</accession>
<name>A0A8X6HFU3_TRICU</name>
<dbReference type="AlphaFoldDB" id="A0A8X6HFU3"/>
<protein>
    <submittedName>
        <fullName evidence="1">Uncharacterized protein</fullName>
    </submittedName>
</protein>
<reference evidence="1" key="1">
    <citation type="submission" date="2020-07" db="EMBL/GenBank/DDBJ databases">
        <title>Multicomponent nature underlies the extraordinary mechanical properties of spider dragline silk.</title>
        <authorList>
            <person name="Kono N."/>
            <person name="Nakamura H."/>
            <person name="Mori M."/>
            <person name="Yoshida Y."/>
            <person name="Ohtoshi R."/>
            <person name="Malay A.D."/>
            <person name="Moran D.A.P."/>
            <person name="Tomita M."/>
            <person name="Numata K."/>
            <person name="Arakawa K."/>
        </authorList>
    </citation>
    <scope>NUCLEOTIDE SEQUENCE</scope>
</reference>